<protein>
    <submittedName>
        <fullName evidence="3">DUF2063 domain-containing protein</fullName>
    </submittedName>
</protein>
<comment type="caution">
    <text evidence="3">The sequence shown here is derived from an EMBL/GenBank/DDBJ whole genome shotgun (WGS) entry which is preliminary data.</text>
</comment>
<dbReference type="Pfam" id="PF22106">
    <property type="entry name" value="NGO1945_C"/>
    <property type="match status" value="1"/>
</dbReference>
<accession>A0A7C9MND8</accession>
<dbReference type="EMBL" id="WOXT01000004">
    <property type="protein sequence ID" value="MUV15187.1"/>
    <property type="molecule type" value="Genomic_DNA"/>
</dbReference>
<dbReference type="Proteomes" id="UP000479692">
    <property type="component" value="Unassembled WGS sequence"/>
</dbReference>
<dbReference type="Pfam" id="PF09836">
    <property type="entry name" value="DUF2063"/>
    <property type="match status" value="1"/>
</dbReference>
<dbReference type="Gene3D" id="3.90.930.50">
    <property type="match status" value="1"/>
</dbReference>
<dbReference type="AlphaFoldDB" id="A0A7C9MND8"/>
<evidence type="ECO:0000313" key="4">
    <source>
        <dbReference type="Proteomes" id="UP000479692"/>
    </source>
</evidence>
<evidence type="ECO:0000259" key="1">
    <source>
        <dbReference type="Pfam" id="PF09836"/>
    </source>
</evidence>
<evidence type="ECO:0000313" key="3">
    <source>
        <dbReference type="EMBL" id="MUV15187.1"/>
    </source>
</evidence>
<feature type="domain" description="NGO1945-like C-terminal" evidence="2">
    <location>
        <begin position="159"/>
        <end position="255"/>
    </location>
</feature>
<name>A0A7C9MND8_9GAMM</name>
<dbReference type="InterPro" id="IPR054098">
    <property type="entry name" value="NGO1945-like_C"/>
</dbReference>
<feature type="domain" description="Putative DNA-binding" evidence="1">
    <location>
        <begin position="8"/>
        <end position="93"/>
    </location>
</feature>
<keyword evidence="4" id="KW-1185">Reference proteome</keyword>
<dbReference type="InterPro" id="IPR018640">
    <property type="entry name" value="DUF2063"/>
</dbReference>
<organism evidence="3 4">
    <name type="scientific">Noviluteimonas gilva</name>
    <dbReference type="NCBI Taxonomy" id="2682097"/>
    <lineage>
        <taxon>Bacteria</taxon>
        <taxon>Pseudomonadati</taxon>
        <taxon>Pseudomonadota</taxon>
        <taxon>Gammaproteobacteria</taxon>
        <taxon>Lysobacterales</taxon>
        <taxon>Lysobacteraceae</taxon>
        <taxon>Noviluteimonas</taxon>
    </lineage>
</organism>
<gene>
    <name evidence="3" type="ORF">GN331_13355</name>
</gene>
<reference evidence="3 4" key="1">
    <citation type="submission" date="2019-12" db="EMBL/GenBank/DDBJ databases">
        <authorList>
            <person name="Xu J."/>
        </authorList>
    </citation>
    <scope>NUCLEOTIDE SEQUENCE [LARGE SCALE GENOMIC DNA]</scope>
    <source>
        <strain evidence="3 4">HX-5-24</strain>
    </source>
</reference>
<dbReference type="InterPro" id="IPR044922">
    <property type="entry name" value="DUF2063_N_sf"/>
</dbReference>
<proteinExistence type="predicted"/>
<evidence type="ECO:0000259" key="2">
    <source>
        <dbReference type="Pfam" id="PF22106"/>
    </source>
</evidence>
<dbReference type="RefSeq" id="WP_156642735.1">
    <property type="nucleotide sequence ID" value="NZ_WOXT01000004.1"/>
</dbReference>
<sequence>MSEALREQQMAFAAHLRDPANNAAPDGIEDRRMAIYRDLVFNGLQGLLASNFPVIRRMLGDAPWRALVRAFLATHRARTPLFTEVGSEFVAWLPGFLQTHAPTTTTDDAPTWMPSFAGLTWLPELAHYEYAELALSISDAALPAHDPTADVLDGIPVASPFAWPLAYAWPVHRIGPDFRPDAPPAQPTLLLLRRDAGGDVQFSTLSPLAYRLLQLIEDNATVTGRALLQALAREAAAPDPDAFLRDGADALGQLRADGVLLGTVPRC</sequence>
<dbReference type="Gene3D" id="1.10.150.690">
    <property type="entry name" value="DUF2063"/>
    <property type="match status" value="1"/>
</dbReference>